<gene>
    <name evidence="2" type="ORF">HKI81_09990</name>
</gene>
<dbReference type="EMBL" id="JABEQB010000031">
    <property type="protein sequence ID" value="NNG67539.1"/>
    <property type="molecule type" value="Genomic_DNA"/>
</dbReference>
<feature type="coiled-coil region" evidence="1">
    <location>
        <begin position="113"/>
        <end position="179"/>
    </location>
</feature>
<comment type="caution">
    <text evidence="2">The sequence shown here is derived from an EMBL/GenBank/DDBJ whole genome shotgun (WGS) entry which is preliminary data.</text>
</comment>
<evidence type="ECO:0000313" key="2">
    <source>
        <dbReference type="EMBL" id="NNG67539.1"/>
    </source>
</evidence>
<dbReference type="Proteomes" id="UP000529861">
    <property type="component" value="Unassembled WGS sequence"/>
</dbReference>
<evidence type="ECO:0000313" key="3">
    <source>
        <dbReference type="Proteomes" id="UP000529861"/>
    </source>
</evidence>
<organism evidence="2 3">
    <name type="scientific">Caldanaerobacter subterraneus</name>
    <dbReference type="NCBI Taxonomy" id="911092"/>
    <lineage>
        <taxon>Bacteria</taxon>
        <taxon>Bacillati</taxon>
        <taxon>Bacillota</taxon>
        <taxon>Clostridia</taxon>
        <taxon>Thermoanaerobacterales</taxon>
        <taxon>Thermoanaerobacteraceae</taxon>
        <taxon>Caldanaerobacter</taxon>
    </lineage>
</organism>
<name>A0A7Y2PKZ8_9THEO</name>
<protein>
    <submittedName>
        <fullName evidence="2">Uncharacterized protein</fullName>
    </submittedName>
</protein>
<accession>A0A7Y2PKZ8</accession>
<reference evidence="2 3" key="1">
    <citation type="submission" date="2020-04" db="EMBL/GenBank/DDBJ databases">
        <title>Draft genome sequence of Caldanaerobacter sunterraneus. strain 1523vc isolated from Griffin hot spring, Kamchatka, Russia.</title>
        <authorList>
            <person name="Toshchakov S.V."/>
            <person name="Podosokorskaya O.A."/>
            <person name="Kublanov I.V."/>
            <person name="Korzhenkov A."/>
            <person name="Patrushev M.V."/>
        </authorList>
    </citation>
    <scope>NUCLEOTIDE SEQUENCE [LARGE SCALE GENOMIC DNA]</scope>
    <source>
        <strain evidence="2 3">1523vc</strain>
    </source>
</reference>
<evidence type="ECO:0000256" key="1">
    <source>
        <dbReference type="SAM" id="Coils"/>
    </source>
</evidence>
<sequence length="293" mass="34831">MYREVAVTYYLNEKGRKDAILKGMDGKVRQTILVPVTPELLEVAEVDSEGDIIVNVCTKKVYKVREISKNLDLSVPVDDTVYSVRTYVMNYPVLSSEEETIYFDHVPDKEEMYEFILRKYKEEKENYEKAKAELETKLKEFEENILPQLISKEKEKLQKKILEEQIEKEKKQKELEEKKEWIEKYGSEYLKKAFAQGFDCQRLYVKERAAKEFPGFIVDFDDRVSWKERSCPSEQALEEMIKLKEKGYDADVVWVTWVPADLQGEDEEYYEFEEQEAVVIRNYLGKYDLIKLY</sequence>
<dbReference type="AlphaFoldDB" id="A0A7Y2PKZ8"/>
<dbReference type="RefSeq" id="WP_170271332.1">
    <property type="nucleotide sequence ID" value="NZ_JABEQB010000031.1"/>
</dbReference>
<keyword evidence="1" id="KW-0175">Coiled coil</keyword>
<proteinExistence type="predicted"/>